<organism evidence="3">
    <name type="scientific">Homalodisca liturata</name>
    <dbReference type="NCBI Taxonomy" id="320908"/>
    <lineage>
        <taxon>Eukaryota</taxon>
        <taxon>Metazoa</taxon>
        <taxon>Ecdysozoa</taxon>
        <taxon>Arthropoda</taxon>
        <taxon>Hexapoda</taxon>
        <taxon>Insecta</taxon>
        <taxon>Pterygota</taxon>
        <taxon>Neoptera</taxon>
        <taxon>Paraneoptera</taxon>
        <taxon>Hemiptera</taxon>
        <taxon>Auchenorrhyncha</taxon>
        <taxon>Membracoidea</taxon>
        <taxon>Cicadellidae</taxon>
        <taxon>Cicadellinae</taxon>
        <taxon>Proconiini</taxon>
        <taxon>Homalodisca</taxon>
    </lineage>
</organism>
<evidence type="ECO:0000313" key="3">
    <source>
        <dbReference type="EMBL" id="JAS78567.1"/>
    </source>
</evidence>
<proteinExistence type="predicted"/>
<accession>A0A1B6HV55</accession>
<feature type="compositionally biased region" description="Basic and acidic residues" evidence="1">
    <location>
        <begin position="205"/>
        <end position="238"/>
    </location>
</feature>
<feature type="compositionally biased region" description="Basic and acidic residues" evidence="1">
    <location>
        <begin position="43"/>
        <end position="52"/>
    </location>
</feature>
<name>A0A1B6HV55_9HEMI</name>
<reference evidence="3" key="1">
    <citation type="submission" date="2015-11" db="EMBL/GenBank/DDBJ databases">
        <title>De novo transcriptome assembly of four potential Pierce s Disease insect vectors from Arizona vineyards.</title>
        <authorList>
            <person name="Tassone E.E."/>
        </authorList>
    </citation>
    <scope>NUCLEOTIDE SEQUENCE</scope>
</reference>
<gene>
    <name evidence="3" type="ORF">g.7187</name>
</gene>
<evidence type="ECO:0000256" key="2">
    <source>
        <dbReference type="SAM" id="SignalP"/>
    </source>
</evidence>
<feature type="signal peptide" evidence="2">
    <location>
        <begin position="1"/>
        <end position="21"/>
    </location>
</feature>
<protein>
    <submittedName>
        <fullName evidence="3">Uncharacterized protein</fullName>
    </submittedName>
</protein>
<feature type="region of interest" description="Disordered" evidence="1">
    <location>
        <begin position="197"/>
        <end position="238"/>
    </location>
</feature>
<feature type="region of interest" description="Disordered" evidence="1">
    <location>
        <begin position="43"/>
        <end position="76"/>
    </location>
</feature>
<sequence length="332" mass="37879">MIRFFYAYLLMPLMIPPPSLLFPVPVTNEKIEKVVEPEPVYVSREELEDRPTLLRSRQKRDEPEELTEGDQQEALSADAMETIRKINPLTIANQVSELFHKNDPKNTPSEKSSSRVDLNTLGNEEEAYNPIRDADPQAVANFAVQPETEELNRNPSPLYVQQEPPKIVSKPRPNEFGYSVIVLAGDPVNLPIKVLSKGMQEDQDTPGKEDLEDKSDEKANCYKNLEEGSIPKEKTSEEEMRVPKQYNVKTEFPVYDEDFSFIPDPFQGILDENYLKEHGPQSDFTLQKEEIPRFQPHAVYVRSNEAQYQKEARGSDSQCGSWKNNMTAAVTS</sequence>
<dbReference type="EMBL" id="GECU01029139">
    <property type="protein sequence ID" value="JAS78567.1"/>
    <property type="molecule type" value="Transcribed_RNA"/>
</dbReference>
<dbReference type="AlphaFoldDB" id="A0A1B6HV55"/>
<feature type="chain" id="PRO_5008584716" evidence="2">
    <location>
        <begin position="22"/>
        <end position="332"/>
    </location>
</feature>
<feature type="region of interest" description="Disordered" evidence="1">
    <location>
        <begin position="311"/>
        <end position="332"/>
    </location>
</feature>
<evidence type="ECO:0000256" key="1">
    <source>
        <dbReference type="SAM" id="MobiDB-lite"/>
    </source>
</evidence>
<feature type="compositionally biased region" description="Polar residues" evidence="1">
    <location>
        <begin position="315"/>
        <end position="332"/>
    </location>
</feature>
<keyword evidence="2" id="KW-0732">Signal</keyword>